<proteinExistence type="predicted"/>
<organism evidence="3 4">
    <name type="scientific">Mycena alexandri</name>
    <dbReference type="NCBI Taxonomy" id="1745969"/>
    <lineage>
        <taxon>Eukaryota</taxon>
        <taxon>Fungi</taxon>
        <taxon>Dikarya</taxon>
        <taxon>Basidiomycota</taxon>
        <taxon>Agaricomycotina</taxon>
        <taxon>Agaricomycetes</taxon>
        <taxon>Agaricomycetidae</taxon>
        <taxon>Agaricales</taxon>
        <taxon>Marasmiineae</taxon>
        <taxon>Mycenaceae</taxon>
        <taxon>Mycena</taxon>
    </lineage>
</organism>
<dbReference type="Proteomes" id="UP001218188">
    <property type="component" value="Unassembled WGS sequence"/>
</dbReference>
<keyword evidence="1" id="KW-0677">Repeat</keyword>
<sequence length="132" mass="14772">LVEPFAHAPALQFSPVIVLDGLDESQDHKTQQWMLRLFIGAIRTGQLPVRILISSRCEPHLLDVLDLEKGETSKICCHSQLNDDKSAYNDIRTYLRDKFSGIHSECEARGLDLGDPWPFPGLIDDLVNDSSG</sequence>
<evidence type="ECO:0000259" key="2">
    <source>
        <dbReference type="Pfam" id="PF24883"/>
    </source>
</evidence>
<accession>A0AAD6SE70</accession>
<dbReference type="Pfam" id="PF24883">
    <property type="entry name" value="NPHP3_N"/>
    <property type="match status" value="1"/>
</dbReference>
<feature type="non-terminal residue" evidence="3">
    <location>
        <position position="1"/>
    </location>
</feature>
<reference evidence="3" key="1">
    <citation type="submission" date="2023-03" db="EMBL/GenBank/DDBJ databases">
        <title>Massive genome expansion in bonnet fungi (Mycena s.s.) driven by repeated elements and novel gene families across ecological guilds.</title>
        <authorList>
            <consortium name="Lawrence Berkeley National Laboratory"/>
            <person name="Harder C.B."/>
            <person name="Miyauchi S."/>
            <person name="Viragh M."/>
            <person name="Kuo A."/>
            <person name="Thoen E."/>
            <person name="Andreopoulos B."/>
            <person name="Lu D."/>
            <person name="Skrede I."/>
            <person name="Drula E."/>
            <person name="Henrissat B."/>
            <person name="Morin E."/>
            <person name="Kohler A."/>
            <person name="Barry K."/>
            <person name="LaButti K."/>
            <person name="Morin E."/>
            <person name="Salamov A."/>
            <person name="Lipzen A."/>
            <person name="Mereny Z."/>
            <person name="Hegedus B."/>
            <person name="Baldrian P."/>
            <person name="Stursova M."/>
            <person name="Weitz H."/>
            <person name="Taylor A."/>
            <person name="Grigoriev I.V."/>
            <person name="Nagy L.G."/>
            <person name="Martin F."/>
            <person name="Kauserud H."/>
        </authorList>
    </citation>
    <scope>NUCLEOTIDE SEQUENCE</scope>
    <source>
        <strain evidence="3">CBHHK200</strain>
    </source>
</reference>
<name>A0AAD6SE70_9AGAR</name>
<gene>
    <name evidence="3" type="ORF">C8F04DRAFT_915322</name>
</gene>
<evidence type="ECO:0000313" key="3">
    <source>
        <dbReference type="EMBL" id="KAJ7023727.1"/>
    </source>
</evidence>
<evidence type="ECO:0000256" key="1">
    <source>
        <dbReference type="ARBA" id="ARBA00022737"/>
    </source>
</evidence>
<feature type="domain" description="Nephrocystin 3-like N-terminal" evidence="2">
    <location>
        <begin position="14"/>
        <end position="56"/>
    </location>
</feature>
<dbReference type="AlphaFoldDB" id="A0AAD6SE70"/>
<evidence type="ECO:0000313" key="4">
    <source>
        <dbReference type="Proteomes" id="UP001218188"/>
    </source>
</evidence>
<comment type="caution">
    <text evidence="3">The sequence shown here is derived from an EMBL/GenBank/DDBJ whole genome shotgun (WGS) entry which is preliminary data.</text>
</comment>
<keyword evidence="4" id="KW-1185">Reference proteome</keyword>
<dbReference type="InterPro" id="IPR056884">
    <property type="entry name" value="NPHP3-like_N"/>
</dbReference>
<protein>
    <recommendedName>
        <fullName evidence="2">Nephrocystin 3-like N-terminal domain-containing protein</fullName>
    </recommendedName>
</protein>
<feature type="non-terminal residue" evidence="3">
    <location>
        <position position="132"/>
    </location>
</feature>
<dbReference type="EMBL" id="JARJCM010000183">
    <property type="protein sequence ID" value="KAJ7023727.1"/>
    <property type="molecule type" value="Genomic_DNA"/>
</dbReference>